<dbReference type="Pfam" id="PF02771">
    <property type="entry name" value="Acyl-CoA_dh_N"/>
    <property type="match status" value="1"/>
</dbReference>
<evidence type="ECO:0000256" key="5">
    <source>
        <dbReference type="ARBA" id="ARBA00022827"/>
    </source>
</evidence>
<evidence type="ECO:0000256" key="2">
    <source>
        <dbReference type="ARBA" id="ARBA00009347"/>
    </source>
</evidence>
<dbReference type="InterPro" id="IPR009075">
    <property type="entry name" value="AcylCo_DH/oxidase_C"/>
</dbReference>
<evidence type="ECO:0000256" key="1">
    <source>
        <dbReference type="ARBA" id="ARBA00001974"/>
    </source>
</evidence>
<dbReference type="InterPro" id="IPR006089">
    <property type="entry name" value="Acyl-CoA_DH_CS"/>
</dbReference>
<gene>
    <name evidence="12" type="ORF">LQ384_26395</name>
</gene>
<dbReference type="GO" id="GO:0033539">
    <property type="term" value="P:fatty acid beta-oxidation using acyl-CoA dehydrogenase"/>
    <property type="evidence" value="ECO:0007669"/>
    <property type="project" value="TreeGrafter"/>
</dbReference>
<sequence>MAWDFETDPAYQEQLDWVERFVRDEIEPADRMYDHPLDMTDPVRNAIIKPLQEKVRERGLWACHLGPELGGKGYGQLKLALLNELIGTTLSGPVVFGTQAPDSGNAEILAHYGSDELKKKYLEPLLDGEIASCFSMTEPTGGSDPTSFRCRAVRDGDEYVINGEKWFSSNARFASFLIVMAVTDPDAERHRRASMFVVPADTPGIEIIRNVGVTGHAGHEGTHAYIRYNDVRVPAANLLGREGDGFAVAQVRLGGGRIHHAMRTVALVRRSLDAMLERAVSRETRGRSLGDLQLVQEMIADSWVQLEQFRLFVLRTAWKIDQVNDYKKVIKDIAGVKVAMPKVLQDVAGRAVQLHGSLGISTELPFGKYVLEGFHMAIADGATEIHKQSVAKQLLKVAEPAPDLFPSIHGPRLQQAADTKFADVLAGISTDLDEVS</sequence>
<dbReference type="PANTHER" id="PTHR48083">
    <property type="entry name" value="MEDIUM-CHAIN SPECIFIC ACYL-COA DEHYDROGENASE, MITOCHONDRIAL-RELATED"/>
    <property type="match status" value="1"/>
</dbReference>
<dbReference type="PANTHER" id="PTHR48083:SF13">
    <property type="entry name" value="ACYL-COA DEHYDROGENASE FAMILY MEMBER 11"/>
    <property type="match status" value="1"/>
</dbReference>
<dbReference type="InterPro" id="IPR037069">
    <property type="entry name" value="AcylCoA_DH/ox_N_sf"/>
</dbReference>
<dbReference type="Gene3D" id="1.20.140.10">
    <property type="entry name" value="Butyryl-CoA Dehydrogenase, subunit A, domain 3"/>
    <property type="match status" value="1"/>
</dbReference>
<accession>A0AAW4XNI2</accession>
<dbReference type="GO" id="GO:0003995">
    <property type="term" value="F:acyl-CoA dehydrogenase activity"/>
    <property type="evidence" value="ECO:0007669"/>
    <property type="project" value="InterPro"/>
</dbReference>
<comment type="cofactor">
    <cofactor evidence="1 8">
        <name>FAD</name>
        <dbReference type="ChEBI" id="CHEBI:57692"/>
    </cofactor>
</comment>
<keyword evidence="5 8" id="KW-0274">FAD</keyword>
<dbReference type="EMBL" id="JAJNCO010000025">
    <property type="protein sequence ID" value="MCD2114637.1"/>
    <property type="molecule type" value="Genomic_DNA"/>
</dbReference>
<dbReference type="AlphaFoldDB" id="A0AAW4XNI2"/>
<feature type="domain" description="Acyl-CoA dehydrogenase/oxidase N-terminal" evidence="11">
    <location>
        <begin position="12"/>
        <end position="129"/>
    </location>
</feature>
<dbReference type="InterPro" id="IPR046373">
    <property type="entry name" value="Acyl-CoA_Oxase/DH_mid-dom_sf"/>
</dbReference>
<dbReference type="FunFam" id="2.40.110.10:FF:000002">
    <property type="entry name" value="Acyl-CoA dehydrogenase fadE12"/>
    <property type="match status" value="1"/>
</dbReference>
<dbReference type="Pfam" id="PF00441">
    <property type="entry name" value="Acyl-CoA_dh_1"/>
    <property type="match status" value="1"/>
</dbReference>
<dbReference type="Proteomes" id="UP001198630">
    <property type="component" value="Unassembled WGS sequence"/>
</dbReference>
<keyword evidence="6 8" id="KW-0560">Oxidoreductase</keyword>
<evidence type="ECO:0000256" key="6">
    <source>
        <dbReference type="ARBA" id="ARBA00023002"/>
    </source>
</evidence>
<comment type="similarity">
    <text evidence="2 8">Belongs to the acyl-CoA dehydrogenase family.</text>
</comment>
<evidence type="ECO:0000313" key="12">
    <source>
        <dbReference type="EMBL" id="MCD2114637.1"/>
    </source>
</evidence>
<dbReference type="Gene3D" id="2.40.110.10">
    <property type="entry name" value="Butyryl-CoA Dehydrogenase, subunit A, domain 2"/>
    <property type="match status" value="1"/>
</dbReference>
<name>A0AAW4XNI2_RHORH</name>
<dbReference type="GO" id="GO:0050660">
    <property type="term" value="F:flavin adenine dinucleotide binding"/>
    <property type="evidence" value="ECO:0007669"/>
    <property type="project" value="InterPro"/>
</dbReference>
<evidence type="ECO:0000256" key="7">
    <source>
        <dbReference type="ARBA" id="ARBA00052546"/>
    </source>
</evidence>
<evidence type="ECO:0000259" key="9">
    <source>
        <dbReference type="Pfam" id="PF00441"/>
    </source>
</evidence>
<proteinExistence type="inferred from homology"/>
<evidence type="ECO:0000256" key="4">
    <source>
        <dbReference type="ARBA" id="ARBA00022630"/>
    </source>
</evidence>
<feature type="domain" description="Acyl-CoA oxidase/dehydrogenase middle" evidence="10">
    <location>
        <begin position="133"/>
        <end position="229"/>
    </location>
</feature>
<evidence type="ECO:0000256" key="3">
    <source>
        <dbReference type="ARBA" id="ARBA00011738"/>
    </source>
</evidence>
<protein>
    <submittedName>
        <fullName evidence="12">Acyl-CoA dehydrogenase family protein</fullName>
    </submittedName>
</protein>
<dbReference type="Gene3D" id="1.10.540.10">
    <property type="entry name" value="Acyl-CoA dehydrogenase/oxidase, N-terminal domain"/>
    <property type="match status" value="1"/>
</dbReference>
<evidence type="ECO:0000256" key="8">
    <source>
        <dbReference type="RuleBase" id="RU362125"/>
    </source>
</evidence>
<evidence type="ECO:0000259" key="11">
    <source>
        <dbReference type="Pfam" id="PF02771"/>
    </source>
</evidence>
<keyword evidence="4 8" id="KW-0285">Flavoprotein</keyword>
<reference evidence="12" key="1">
    <citation type="submission" date="2021-11" db="EMBL/GenBank/DDBJ databases">
        <title>Development of a sustainable strategy for remediation of hydrocarbon-contaminated territories based on the waste exchange concept.</title>
        <authorList>
            <person name="Elkin A."/>
        </authorList>
    </citation>
    <scope>NUCLEOTIDE SEQUENCE</scope>
    <source>
        <strain evidence="12">IEGM 757</strain>
    </source>
</reference>
<dbReference type="InterPro" id="IPR006091">
    <property type="entry name" value="Acyl-CoA_Oxase/DH_mid-dom"/>
</dbReference>
<dbReference type="RefSeq" id="WP_230792604.1">
    <property type="nucleotide sequence ID" value="NZ_JAJNCO010000025.1"/>
</dbReference>
<comment type="caution">
    <text evidence="12">The sequence shown here is derived from an EMBL/GenBank/DDBJ whole genome shotgun (WGS) entry which is preliminary data.</text>
</comment>
<dbReference type="PROSITE" id="PS00073">
    <property type="entry name" value="ACYL_COA_DH_2"/>
    <property type="match status" value="1"/>
</dbReference>
<dbReference type="SUPFAM" id="SSF56645">
    <property type="entry name" value="Acyl-CoA dehydrogenase NM domain-like"/>
    <property type="match status" value="1"/>
</dbReference>
<evidence type="ECO:0000259" key="10">
    <source>
        <dbReference type="Pfam" id="PF02770"/>
    </source>
</evidence>
<organism evidence="12 13">
    <name type="scientific">Rhodococcus rhodochrous</name>
    <dbReference type="NCBI Taxonomy" id="1829"/>
    <lineage>
        <taxon>Bacteria</taxon>
        <taxon>Bacillati</taxon>
        <taxon>Actinomycetota</taxon>
        <taxon>Actinomycetes</taxon>
        <taxon>Mycobacteriales</taxon>
        <taxon>Nocardiaceae</taxon>
        <taxon>Rhodococcus</taxon>
    </lineage>
</organism>
<dbReference type="InterPro" id="IPR036250">
    <property type="entry name" value="AcylCo_DH-like_C"/>
</dbReference>
<evidence type="ECO:0000313" key="13">
    <source>
        <dbReference type="Proteomes" id="UP001198630"/>
    </source>
</evidence>
<dbReference type="GO" id="GO:0005737">
    <property type="term" value="C:cytoplasm"/>
    <property type="evidence" value="ECO:0007669"/>
    <property type="project" value="TreeGrafter"/>
</dbReference>
<dbReference type="SUPFAM" id="SSF47203">
    <property type="entry name" value="Acyl-CoA dehydrogenase C-terminal domain-like"/>
    <property type="match status" value="1"/>
</dbReference>
<dbReference type="InterPro" id="IPR009100">
    <property type="entry name" value="AcylCoA_DH/oxidase_NM_dom_sf"/>
</dbReference>
<dbReference type="InterPro" id="IPR050741">
    <property type="entry name" value="Acyl-CoA_dehydrogenase"/>
</dbReference>
<dbReference type="Pfam" id="PF02770">
    <property type="entry name" value="Acyl-CoA_dh_M"/>
    <property type="match status" value="1"/>
</dbReference>
<comment type="subunit">
    <text evidence="3">Homodimer.</text>
</comment>
<comment type="catalytic activity">
    <reaction evidence="7">
        <text>a 2,3-saturated acyl-CoA + A = a 2,3-dehydroacyl-CoA + AH2</text>
        <dbReference type="Rhea" id="RHEA:48608"/>
        <dbReference type="ChEBI" id="CHEBI:13193"/>
        <dbReference type="ChEBI" id="CHEBI:17499"/>
        <dbReference type="ChEBI" id="CHEBI:60015"/>
        <dbReference type="ChEBI" id="CHEBI:65111"/>
    </reaction>
</comment>
<dbReference type="InterPro" id="IPR013786">
    <property type="entry name" value="AcylCoA_DH/ox_N"/>
</dbReference>
<feature type="domain" description="Acyl-CoA dehydrogenase/oxidase C-terminal" evidence="9">
    <location>
        <begin position="243"/>
        <end position="395"/>
    </location>
</feature>